<comment type="caution">
    <text evidence="1">The sequence shown here is derived from an EMBL/GenBank/DDBJ whole genome shotgun (WGS) entry which is preliminary data.</text>
</comment>
<name>A0A7J2TLH2_ARCFL</name>
<sequence length="91" mass="10070">MLNNSRRLQFMKSGSIATNPNKMKLIQMIAKKEQSLENLAKKTRIPIGTARDLLEELVSEGLVLKDGEVYKLSEKGKKAVKEIGDVGGKGR</sequence>
<dbReference type="InterPro" id="IPR036390">
    <property type="entry name" value="WH_DNA-bd_sf"/>
</dbReference>
<dbReference type="SUPFAM" id="SSF46785">
    <property type="entry name" value="Winged helix' DNA-binding domain"/>
    <property type="match status" value="1"/>
</dbReference>
<evidence type="ECO:0008006" key="2">
    <source>
        <dbReference type="Google" id="ProtNLM"/>
    </source>
</evidence>
<dbReference type="InterPro" id="IPR036388">
    <property type="entry name" value="WH-like_DNA-bd_sf"/>
</dbReference>
<dbReference type="AlphaFoldDB" id="A0A7J2TLH2"/>
<reference evidence="1" key="1">
    <citation type="journal article" date="2020" name="mSystems">
        <title>Genome- and Community-Level Interaction Insights into Carbon Utilization and Element Cycling Functions of Hydrothermarchaeota in Hydrothermal Sediment.</title>
        <authorList>
            <person name="Zhou Z."/>
            <person name="Liu Y."/>
            <person name="Xu W."/>
            <person name="Pan J."/>
            <person name="Luo Z.H."/>
            <person name="Li M."/>
        </authorList>
    </citation>
    <scope>NUCLEOTIDE SEQUENCE [LARGE SCALE GENOMIC DNA]</scope>
    <source>
        <strain evidence="1">SpSt-26</strain>
    </source>
</reference>
<evidence type="ECO:0000313" key="1">
    <source>
        <dbReference type="EMBL" id="HEH35882.1"/>
    </source>
</evidence>
<proteinExistence type="predicted"/>
<dbReference type="EMBL" id="DSLA01000111">
    <property type="protein sequence ID" value="HEH35882.1"/>
    <property type="molecule type" value="Genomic_DNA"/>
</dbReference>
<accession>A0A7J2TLH2</accession>
<dbReference type="Gene3D" id="1.10.10.10">
    <property type="entry name" value="Winged helix-like DNA-binding domain superfamily/Winged helix DNA-binding domain"/>
    <property type="match status" value="1"/>
</dbReference>
<gene>
    <name evidence="1" type="ORF">ENP88_07080</name>
</gene>
<organism evidence="1">
    <name type="scientific">Archaeoglobus fulgidus</name>
    <dbReference type="NCBI Taxonomy" id="2234"/>
    <lineage>
        <taxon>Archaea</taxon>
        <taxon>Methanobacteriati</taxon>
        <taxon>Methanobacteriota</taxon>
        <taxon>Archaeoglobi</taxon>
        <taxon>Archaeoglobales</taxon>
        <taxon>Archaeoglobaceae</taxon>
        <taxon>Archaeoglobus</taxon>
    </lineage>
</organism>
<protein>
    <recommendedName>
        <fullName evidence="2">ArnR1-like winged helix-turn-helix domain-containing protein</fullName>
    </recommendedName>
</protein>